<dbReference type="Pfam" id="PF02583">
    <property type="entry name" value="Trns_repr_metal"/>
    <property type="match status" value="1"/>
</dbReference>
<dbReference type="PANTHER" id="PTHR33677">
    <property type="entry name" value="TRANSCRIPTIONAL REPRESSOR FRMR-RELATED"/>
    <property type="match status" value="1"/>
</dbReference>
<protein>
    <submittedName>
        <fullName evidence="3">Metal-sensitive transcriptional regulator</fullName>
    </submittedName>
</protein>
<comment type="similarity">
    <text evidence="1">Belongs to the CsoR family.</text>
</comment>
<dbReference type="Gene3D" id="1.20.58.1000">
    <property type="entry name" value="Metal-sensitive repressor, helix protomer"/>
    <property type="match status" value="1"/>
</dbReference>
<organism evidence="3 4">
    <name type="scientific">Brevibacterium ammoniilyticum</name>
    <dbReference type="NCBI Taxonomy" id="1046555"/>
    <lineage>
        <taxon>Bacteria</taxon>
        <taxon>Bacillati</taxon>
        <taxon>Actinomycetota</taxon>
        <taxon>Actinomycetes</taxon>
        <taxon>Micrococcales</taxon>
        <taxon>Brevibacteriaceae</taxon>
        <taxon>Brevibacterium</taxon>
    </lineage>
</organism>
<evidence type="ECO:0000313" key="4">
    <source>
        <dbReference type="Proteomes" id="UP001498935"/>
    </source>
</evidence>
<evidence type="ECO:0000313" key="3">
    <source>
        <dbReference type="EMBL" id="GAA5342400.1"/>
    </source>
</evidence>
<dbReference type="InterPro" id="IPR003735">
    <property type="entry name" value="Metal_Tscrpt_repr"/>
</dbReference>
<dbReference type="PANTHER" id="PTHR33677:SF3">
    <property type="entry name" value="COPPER-SENSING TRANSCRIPTIONAL REPRESSOR RICR"/>
    <property type="match status" value="1"/>
</dbReference>
<evidence type="ECO:0000256" key="1">
    <source>
        <dbReference type="ARBA" id="ARBA00005428"/>
    </source>
</evidence>
<proteinExistence type="inferred from homology"/>
<comment type="caution">
    <text evidence="3">The sequence shown here is derived from an EMBL/GenBank/DDBJ whole genome shotgun (WGS) entry which is preliminary data.</text>
</comment>
<dbReference type="InterPro" id="IPR038390">
    <property type="entry name" value="Metal_Tscrpt_repr_sf"/>
</dbReference>
<dbReference type="EMBL" id="BAABNP010000024">
    <property type="protein sequence ID" value="GAA5342400.1"/>
    <property type="molecule type" value="Genomic_DNA"/>
</dbReference>
<accession>A0ABP9U493</accession>
<evidence type="ECO:0000256" key="2">
    <source>
        <dbReference type="ARBA" id="ARBA00023008"/>
    </source>
</evidence>
<dbReference type="Proteomes" id="UP001498935">
    <property type="component" value="Unassembled WGS sequence"/>
</dbReference>
<keyword evidence="2" id="KW-0186">Copper</keyword>
<name>A0ABP9U493_9MICO</name>
<sequence>MTTTPSFGYINDKNRYLARMKRVEGQARGIHRMVEQDAYCIDILTQISAITAALEGVALGLLNDHLKHCVTDAIHNGADDVDQKLIESFAAISRLVKS</sequence>
<keyword evidence="4" id="KW-1185">Reference proteome</keyword>
<gene>
    <name evidence="3" type="ORF">KACC15558_34410</name>
</gene>
<reference evidence="3 4" key="1">
    <citation type="submission" date="2024-02" db="EMBL/GenBank/DDBJ databases">
        <title>Characterization of antibiotic resistant novel bacterial strains and their environmental applications.</title>
        <authorList>
            <person name="Manzoor S."/>
            <person name="Abbas S."/>
            <person name="Arshad M."/>
            <person name="Li W.J."/>
            <person name="Ahmed I."/>
        </authorList>
    </citation>
    <scope>NUCLEOTIDE SEQUENCE [LARGE SCALE GENOMIC DNA]</scope>
    <source>
        <strain evidence="3 4">KACC 15558</strain>
    </source>
</reference>
<dbReference type="CDD" id="cd10148">
    <property type="entry name" value="CsoR-like_DUF156"/>
    <property type="match status" value="1"/>
</dbReference>